<evidence type="ECO:0000256" key="1">
    <source>
        <dbReference type="SAM" id="MobiDB-lite"/>
    </source>
</evidence>
<dbReference type="AlphaFoldDB" id="A0A6J8E0L0"/>
<feature type="compositionally biased region" description="Polar residues" evidence="1">
    <location>
        <begin position="186"/>
        <end position="195"/>
    </location>
</feature>
<dbReference type="EMBL" id="CACVKT020008053">
    <property type="protein sequence ID" value="CAC5412551.1"/>
    <property type="molecule type" value="Genomic_DNA"/>
</dbReference>
<feature type="region of interest" description="Disordered" evidence="1">
    <location>
        <begin position="172"/>
        <end position="195"/>
    </location>
</feature>
<name>A0A6J8E0L0_MYTCO</name>
<organism evidence="2 3">
    <name type="scientific">Mytilus coruscus</name>
    <name type="common">Sea mussel</name>
    <dbReference type="NCBI Taxonomy" id="42192"/>
    <lineage>
        <taxon>Eukaryota</taxon>
        <taxon>Metazoa</taxon>
        <taxon>Spiralia</taxon>
        <taxon>Lophotrochozoa</taxon>
        <taxon>Mollusca</taxon>
        <taxon>Bivalvia</taxon>
        <taxon>Autobranchia</taxon>
        <taxon>Pteriomorphia</taxon>
        <taxon>Mytilida</taxon>
        <taxon>Mytiloidea</taxon>
        <taxon>Mytilidae</taxon>
        <taxon>Mytilinae</taxon>
        <taxon>Mytilus</taxon>
    </lineage>
</organism>
<sequence length="195" mass="21328">MILSQGTNGLYFEQVYLISAISSVGLLKRMSSPCSVSNQLPKLIQAQIQQTHGKVPTKFEFEKRVSIPSSRISFKASYDDNRLLLGMKSGASERMGNVDNQEMFKLMPYSIYSMLFDSPDFNRNTILTVRQSFNPNSMMGSFLGGSSSSSSLYGNFNPNKIMSQYTDGGSSGSMFNPNAMMGGGQQQPANSGQSS</sequence>
<gene>
    <name evidence="2" type="ORF">MCOR_45550</name>
</gene>
<accession>A0A6J8E0L0</accession>
<keyword evidence="3" id="KW-1185">Reference proteome</keyword>
<protein>
    <submittedName>
        <fullName evidence="2">Uncharacterized protein</fullName>
    </submittedName>
</protein>
<proteinExistence type="predicted"/>
<evidence type="ECO:0000313" key="3">
    <source>
        <dbReference type="Proteomes" id="UP000507470"/>
    </source>
</evidence>
<evidence type="ECO:0000313" key="2">
    <source>
        <dbReference type="EMBL" id="CAC5412551.1"/>
    </source>
</evidence>
<reference evidence="2 3" key="1">
    <citation type="submission" date="2020-06" db="EMBL/GenBank/DDBJ databases">
        <authorList>
            <person name="Li R."/>
            <person name="Bekaert M."/>
        </authorList>
    </citation>
    <scope>NUCLEOTIDE SEQUENCE [LARGE SCALE GENOMIC DNA]</scope>
    <source>
        <strain evidence="3">wild</strain>
    </source>
</reference>
<dbReference type="Proteomes" id="UP000507470">
    <property type="component" value="Unassembled WGS sequence"/>
</dbReference>